<dbReference type="Gene3D" id="3.40.50.12580">
    <property type="match status" value="1"/>
</dbReference>
<dbReference type="RefSeq" id="WP_359277098.1">
    <property type="nucleotide sequence ID" value="NZ_JBEZNA010000093.1"/>
</dbReference>
<comment type="subcellular location">
    <subcellularLocation>
        <location evidence="1">Cell membrane</location>
        <topology evidence="1">Peripheral membrane protein</topology>
    </subcellularLocation>
</comment>
<accession>A0ABV3EXI9</accession>
<proteinExistence type="inferred from homology"/>
<dbReference type="EMBL" id="JBEZNA010000093">
    <property type="protein sequence ID" value="MEU9580943.1"/>
    <property type="molecule type" value="Genomic_DNA"/>
</dbReference>
<evidence type="ECO:0000256" key="1">
    <source>
        <dbReference type="ARBA" id="ARBA00004202"/>
    </source>
</evidence>
<feature type="region of interest" description="Disordered" evidence="7">
    <location>
        <begin position="52"/>
        <end position="71"/>
    </location>
</feature>
<dbReference type="Pfam" id="PF04464">
    <property type="entry name" value="Glyphos_transf"/>
    <property type="match status" value="1"/>
</dbReference>
<evidence type="ECO:0000313" key="10">
    <source>
        <dbReference type="Proteomes" id="UP001551584"/>
    </source>
</evidence>
<dbReference type="InterPro" id="IPR043148">
    <property type="entry name" value="TagF_C"/>
</dbReference>
<organism evidence="9 10">
    <name type="scientific">Streptomyces chilikensis</name>
    <dbReference type="NCBI Taxonomy" id="1194079"/>
    <lineage>
        <taxon>Bacteria</taxon>
        <taxon>Bacillati</taxon>
        <taxon>Actinomycetota</taxon>
        <taxon>Actinomycetes</taxon>
        <taxon>Kitasatosporales</taxon>
        <taxon>Streptomycetaceae</taxon>
        <taxon>Streptomyces</taxon>
    </lineage>
</organism>
<keyword evidence="3" id="KW-1003">Cell membrane</keyword>
<evidence type="ECO:0000256" key="6">
    <source>
        <dbReference type="ARBA" id="ARBA00023136"/>
    </source>
</evidence>
<feature type="compositionally biased region" description="Low complexity" evidence="7">
    <location>
        <begin position="800"/>
        <end position="810"/>
    </location>
</feature>
<dbReference type="Gene3D" id="3.40.50.11820">
    <property type="match status" value="1"/>
</dbReference>
<feature type="region of interest" description="Disordered" evidence="7">
    <location>
        <begin position="126"/>
        <end position="151"/>
    </location>
</feature>
<feature type="compositionally biased region" description="Pro residues" evidence="7">
    <location>
        <begin position="130"/>
        <end position="144"/>
    </location>
</feature>
<dbReference type="SUPFAM" id="SSF53448">
    <property type="entry name" value="Nucleotide-diphospho-sugar transferases"/>
    <property type="match status" value="1"/>
</dbReference>
<dbReference type="Gene3D" id="3.90.550.10">
    <property type="entry name" value="Spore Coat Polysaccharide Biosynthesis Protein SpsA, Chain A"/>
    <property type="match status" value="1"/>
</dbReference>
<dbReference type="Pfam" id="PF00535">
    <property type="entry name" value="Glycos_transf_2"/>
    <property type="match status" value="1"/>
</dbReference>
<feature type="compositionally biased region" description="Low complexity" evidence="7">
    <location>
        <begin position="747"/>
        <end position="764"/>
    </location>
</feature>
<comment type="similarity">
    <text evidence="2">Belongs to the CDP-glycerol glycerophosphotransferase family.</text>
</comment>
<dbReference type="InterPro" id="IPR043149">
    <property type="entry name" value="TagF_N"/>
</dbReference>
<dbReference type="PANTHER" id="PTHR37316:SF3">
    <property type="entry name" value="TEICHOIC ACID GLYCEROL-PHOSPHATE TRANSFERASE"/>
    <property type="match status" value="1"/>
</dbReference>
<dbReference type="CDD" id="cd00761">
    <property type="entry name" value="Glyco_tranf_GTA_type"/>
    <property type="match status" value="1"/>
</dbReference>
<dbReference type="InterPro" id="IPR007554">
    <property type="entry name" value="Glycerophosphate_synth"/>
</dbReference>
<name>A0ABV3EXI9_9ACTN</name>
<dbReference type="PANTHER" id="PTHR37316">
    <property type="entry name" value="TEICHOIC ACID GLYCEROL-PHOSPHATE PRIMASE"/>
    <property type="match status" value="1"/>
</dbReference>
<evidence type="ECO:0000256" key="4">
    <source>
        <dbReference type="ARBA" id="ARBA00022679"/>
    </source>
</evidence>
<protein>
    <submittedName>
        <fullName evidence="9">CDP-glycerol glycerophosphotransferase family protein</fullName>
    </submittedName>
</protein>
<evidence type="ECO:0000256" key="3">
    <source>
        <dbReference type="ARBA" id="ARBA00022475"/>
    </source>
</evidence>
<evidence type="ECO:0000256" key="7">
    <source>
        <dbReference type="SAM" id="MobiDB-lite"/>
    </source>
</evidence>
<feature type="compositionally biased region" description="Pro residues" evidence="7">
    <location>
        <begin position="765"/>
        <end position="785"/>
    </location>
</feature>
<dbReference type="InterPro" id="IPR051612">
    <property type="entry name" value="Teichoic_Acid_Biosynth"/>
</dbReference>
<keyword evidence="6" id="KW-0472">Membrane</keyword>
<keyword evidence="5" id="KW-0777">Teichoic acid biosynthesis</keyword>
<evidence type="ECO:0000259" key="8">
    <source>
        <dbReference type="Pfam" id="PF00535"/>
    </source>
</evidence>
<dbReference type="SUPFAM" id="SSF53756">
    <property type="entry name" value="UDP-Glycosyltransferase/glycogen phosphorylase"/>
    <property type="match status" value="1"/>
</dbReference>
<sequence length="810" mass="86842">MPRFSVVIPTHGTAHRLADALDSVLAQSCPDLEVIPVLDGPDAPAADVLAGRRGRDPRIRPVTSPPAAGLGAARNTGLDAARGDYVLLLDGDDTLTAGALAAVAARLAATGDPDVLVLGHERVPWWTPARPAPPGPRPPEPSAPDRPFHPAEVPHLTGVRLPAWSAACRRGFLTAHRLAFADGWYTDLSWTPAALLAADRVAVLRRTVVEHRVRRQGSRLNEPGPHHLDLLDRAEELLRRAAGLPAARRGPLFADLFALVLRTAADPRRLPAADRRAFFRRAARLYRRHRPAGFRPPGGSLGAQHRLLASGRHTAFRLLRAARRAAGRARASAVPPRPLRGLRTRLYYRRALRRPLDPHLAVYCAYWGRGYACNPAAIHAKARELAPHLRGVFLVEPEAVPTLPPGVEHAVIGTRAYWDLLARATYLVSNANFADAVVKRPGTVHLQTQHGTPLKRMGLDQAAHPVVAAATGSFTRLLARVSRWDFNLSSNPHSTETWERVFPGGHETLEYGYPRNDVYCTATARDVARIRRELGVPEGATAVLHAPTHRDHAEGFDAAGVDPVRLAEAAGGNAVVLLRAHYFHDRAGRERAAASPRVIDVTSHRSAEEVCLAADVLVTDYSSIMFDYANLDRPIVVHAPDLDVYRAVRGTTFDLLAAPPGPVSRTADELYRLLAEGAHATEESARLRAAFRHRFCPWDDGRAAERVVRRVLLGEPPEALPPVLPPAARTPAPSAAPPAPPAGGSAGRRAAPEAARAGADGAPAPVGPPRRGPVPDDAPPAPAPAAAPSARTAAPPPTAAPDRATAPVRS</sequence>
<dbReference type="Proteomes" id="UP001551584">
    <property type="component" value="Unassembled WGS sequence"/>
</dbReference>
<keyword evidence="10" id="KW-1185">Reference proteome</keyword>
<comment type="caution">
    <text evidence="9">The sequence shown here is derived from an EMBL/GenBank/DDBJ whole genome shotgun (WGS) entry which is preliminary data.</text>
</comment>
<keyword evidence="4" id="KW-0808">Transferase</keyword>
<reference evidence="9 10" key="1">
    <citation type="submission" date="2024-06" db="EMBL/GenBank/DDBJ databases">
        <title>The Natural Products Discovery Center: Release of the First 8490 Sequenced Strains for Exploring Actinobacteria Biosynthetic Diversity.</title>
        <authorList>
            <person name="Kalkreuter E."/>
            <person name="Kautsar S.A."/>
            <person name="Yang D."/>
            <person name="Bader C.D."/>
            <person name="Teijaro C.N."/>
            <person name="Fluegel L."/>
            <person name="Davis C.M."/>
            <person name="Simpson J.R."/>
            <person name="Lauterbach L."/>
            <person name="Steele A.D."/>
            <person name="Gui C."/>
            <person name="Meng S."/>
            <person name="Li G."/>
            <person name="Viehrig K."/>
            <person name="Ye F."/>
            <person name="Su P."/>
            <person name="Kiefer A.F."/>
            <person name="Nichols A."/>
            <person name="Cepeda A.J."/>
            <person name="Yan W."/>
            <person name="Fan B."/>
            <person name="Jiang Y."/>
            <person name="Adhikari A."/>
            <person name="Zheng C.-J."/>
            <person name="Schuster L."/>
            <person name="Cowan T.M."/>
            <person name="Smanski M.J."/>
            <person name="Chevrette M.G."/>
            <person name="De Carvalho L.P.S."/>
            <person name="Shen B."/>
        </authorList>
    </citation>
    <scope>NUCLEOTIDE SEQUENCE [LARGE SCALE GENOMIC DNA]</scope>
    <source>
        <strain evidence="9 10">NPDC048117</strain>
    </source>
</reference>
<evidence type="ECO:0000256" key="5">
    <source>
        <dbReference type="ARBA" id="ARBA00022944"/>
    </source>
</evidence>
<dbReference type="InterPro" id="IPR001173">
    <property type="entry name" value="Glyco_trans_2-like"/>
</dbReference>
<feature type="region of interest" description="Disordered" evidence="7">
    <location>
        <begin position="716"/>
        <end position="810"/>
    </location>
</feature>
<gene>
    <name evidence="9" type="ORF">AB0D95_27365</name>
</gene>
<dbReference type="InterPro" id="IPR029044">
    <property type="entry name" value="Nucleotide-diphossugar_trans"/>
</dbReference>
<evidence type="ECO:0000256" key="2">
    <source>
        <dbReference type="ARBA" id="ARBA00010488"/>
    </source>
</evidence>
<feature type="domain" description="Glycosyltransferase 2-like" evidence="8">
    <location>
        <begin position="5"/>
        <end position="112"/>
    </location>
</feature>
<evidence type="ECO:0000313" key="9">
    <source>
        <dbReference type="EMBL" id="MEU9580943.1"/>
    </source>
</evidence>